<dbReference type="InterPro" id="IPR054241">
    <property type="entry name" value="DUF6968"/>
</dbReference>
<gene>
    <name evidence="2" type="ORF">AVDCRST_MAG11-421</name>
</gene>
<dbReference type="Pfam" id="PF22302">
    <property type="entry name" value="DUF6968"/>
    <property type="match status" value="1"/>
</dbReference>
<proteinExistence type="predicted"/>
<reference evidence="2" key="1">
    <citation type="submission" date="2020-02" db="EMBL/GenBank/DDBJ databases">
        <authorList>
            <person name="Meier V. D."/>
        </authorList>
    </citation>
    <scope>NUCLEOTIDE SEQUENCE</scope>
    <source>
        <strain evidence="2">AVDCRST_MAG11</strain>
    </source>
</reference>
<protein>
    <recommendedName>
        <fullName evidence="1">DUF6968 domain-containing protein</fullName>
    </recommendedName>
</protein>
<evidence type="ECO:0000313" key="2">
    <source>
        <dbReference type="EMBL" id="CAA9295138.1"/>
    </source>
</evidence>
<dbReference type="EMBL" id="CADCTU010000095">
    <property type="protein sequence ID" value="CAA9295138.1"/>
    <property type="molecule type" value="Genomic_DNA"/>
</dbReference>
<feature type="domain" description="DUF6968" evidence="1">
    <location>
        <begin position="8"/>
        <end position="99"/>
    </location>
</feature>
<name>A0A6J4K4Z0_9BACT</name>
<organism evidence="2">
    <name type="scientific">uncultured Gemmatimonadaceae bacterium</name>
    <dbReference type="NCBI Taxonomy" id="246130"/>
    <lineage>
        <taxon>Bacteria</taxon>
        <taxon>Pseudomonadati</taxon>
        <taxon>Gemmatimonadota</taxon>
        <taxon>Gemmatimonadia</taxon>
        <taxon>Gemmatimonadales</taxon>
        <taxon>Gemmatimonadaceae</taxon>
        <taxon>environmental samples</taxon>
    </lineage>
</organism>
<accession>A0A6J4K4Z0</accession>
<dbReference type="AlphaFoldDB" id="A0A6J4K4Z0"/>
<evidence type="ECO:0000259" key="1">
    <source>
        <dbReference type="Pfam" id="PF22302"/>
    </source>
</evidence>
<sequence length="108" mass="12073">MTRRAALVERTFEYHTAEGLRQVRLTLSVPKPDRARRAGWRCRVRVTGLDRGVDTYAYGEDGMQALVLALEMARVILRTAPRPDGARLTWLDDEDLGIPTMLPGPPAA</sequence>